<dbReference type="Proteomes" id="UP001203058">
    <property type="component" value="Unassembled WGS sequence"/>
</dbReference>
<protein>
    <submittedName>
        <fullName evidence="1">Uncharacterized protein</fullName>
    </submittedName>
</protein>
<dbReference type="InterPro" id="IPR025226">
    <property type="entry name" value="DUF4170"/>
</dbReference>
<dbReference type="Gene3D" id="3.30.70.2400">
    <property type="entry name" value="Uncharacterised protein PF13773, DUF4170"/>
    <property type="match status" value="1"/>
</dbReference>
<accession>A0ABS9VPC0</accession>
<name>A0ABS9VPC0_9SPHN</name>
<dbReference type="EMBL" id="JAKZHW010000002">
    <property type="protein sequence ID" value="MCH8616829.1"/>
    <property type="molecule type" value="Genomic_DNA"/>
</dbReference>
<evidence type="ECO:0000313" key="1">
    <source>
        <dbReference type="EMBL" id="MCH8616829.1"/>
    </source>
</evidence>
<dbReference type="Pfam" id="PF13773">
    <property type="entry name" value="DUF4170"/>
    <property type="match status" value="1"/>
</dbReference>
<dbReference type="RefSeq" id="WP_241447716.1">
    <property type="nucleotide sequence ID" value="NZ_JAKZHW010000002.1"/>
</dbReference>
<proteinExistence type="predicted"/>
<sequence>MAQRFWVIGGDYSDCRFKDITPGTETMHGPYDDEVKARTEWQRLTFRDHCGATTRYSICVEPNRA</sequence>
<keyword evidence="2" id="KW-1185">Reference proteome</keyword>
<comment type="caution">
    <text evidence="1">The sequence shown here is derived from an EMBL/GenBank/DDBJ whole genome shotgun (WGS) entry which is preliminary data.</text>
</comment>
<reference evidence="1 2" key="1">
    <citation type="submission" date="2022-03" db="EMBL/GenBank/DDBJ databases">
        <authorList>
            <person name="Jo J.-H."/>
            <person name="Im W.-T."/>
        </authorList>
    </citation>
    <scope>NUCLEOTIDE SEQUENCE [LARGE SCALE GENOMIC DNA]</scope>
    <source>
        <strain evidence="1 2">SM33</strain>
    </source>
</reference>
<evidence type="ECO:0000313" key="2">
    <source>
        <dbReference type="Proteomes" id="UP001203058"/>
    </source>
</evidence>
<organism evidence="1 2">
    <name type="scientific">Sphingomonas telluris</name>
    <dbReference type="NCBI Taxonomy" id="2907998"/>
    <lineage>
        <taxon>Bacteria</taxon>
        <taxon>Pseudomonadati</taxon>
        <taxon>Pseudomonadota</taxon>
        <taxon>Alphaproteobacteria</taxon>
        <taxon>Sphingomonadales</taxon>
        <taxon>Sphingomonadaceae</taxon>
        <taxon>Sphingomonas</taxon>
    </lineage>
</organism>
<gene>
    <name evidence="1" type="ORF">LZ016_12070</name>
</gene>